<dbReference type="EMBL" id="NGJX01000002">
    <property type="protein sequence ID" value="RSU04183.1"/>
    <property type="molecule type" value="Genomic_DNA"/>
</dbReference>
<keyword evidence="1" id="KW-0720">Serine protease</keyword>
<comment type="catalytic activity">
    <reaction evidence="1">
        <text>Hydrolysis of proteins in presence of ATP.</text>
        <dbReference type="EC" id="3.4.21.53"/>
    </reaction>
</comment>
<keyword evidence="2" id="KW-0812">Transmembrane</keyword>
<dbReference type="GeneID" id="63145268"/>
<keyword evidence="1" id="KW-0645">Protease</keyword>
<protein>
    <recommendedName>
        <fullName evidence="1">endopeptidase La</fullName>
        <ecNumber evidence="1">3.4.21.53</ecNumber>
    </recommendedName>
</protein>
<evidence type="ECO:0000256" key="1">
    <source>
        <dbReference type="PROSITE-ProRule" id="PRU01122"/>
    </source>
</evidence>
<dbReference type="InterPro" id="IPR008269">
    <property type="entry name" value="Lon_proteolytic"/>
</dbReference>
<dbReference type="SUPFAM" id="SSF54211">
    <property type="entry name" value="Ribosomal protein S5 domain 2-like"/>
    <property type="match status" value="1"/>
</dbReference>
<dbReference type="NCBIfam" id="NF041438">
    <property type="entry name" value="SepM_fam_S16"/>
    <property type="match status" value="1"/>
</dbReference>
<sequence length="344" mass="38330">MKKINTKVILLTVIFSLIFFWTPLPYFIEMPGTSEDLRDHVIVNGKKDDYKGSFMLTTVAVRQATPFTFLTSFFNSKQELVSKKEMMGNSNSKEYDQMQNYYMKNSQNMASKVALDLLDKPYEMEYKGVYVMSISDNSDFKNKLTIGSTISHIDGKKIESSEELINSVQSKKVGESVTLTVEEDNETKEVTGKLIELDSTKKTGVGISLIDHTELVSSENIKFTTHDIGGPSAGLMFTLELYSLLSQKDIRHGLEIAGTGTMNSAGEVGRIGGIDKKVIAAEYAGADVFFAPDDPISDELKEKYPDIKTNYEEAVVAVKANKLNIEVIPIKTVNDAVKYLENKK</sequence>
<dbReference type="Pfam" id="PF05362">
    <property type="entry name" value="Lon_C"/>
    <property type="match status" value="1"/>
</dbReference>
<keyword evidence="2" id="KW-1133">Transmembrane helix</keyword>
<keyword evidence="1" id="KW-0378">Hydrolase</keyword>
<proteinExistence type="inferred from homology"/>
<name>A0A369B2T4_9ENTE</name>
<comment type="similarity">
    <text evidence="1">Belongs to the peptidase S16 family.</text>
</comment>
<dbReference type="GO" id="GO:0004252">
    <property type="term" value="F:serine-type endopeptidase activity"/>
    <property type="evidence" value="ECO:0007669"/>
    <property type="project" value="UniProtKB-UniRule"/>
</dbReference>
<dbReference type="OrthoDB" id="2356897at2"/>
<feature type="active site" evidence="1">
    <location>
        <position position="277"/>
    </location>
</feature>
<dbReference type="RefSeq" id="WP_114288578.1">
    <property type="nucleotide sequence ID" value="NZ_CP081459.1"/>
</dbReference>
<dbReference type="Gene3D" id="3.30.230.10">
    <property type="match status" value="1"/>
</dbReference>
<dbReference type="PANTHER" id="PTHR10046">
    <property type="entry name" value="ATP DEPENDENT LON PROTEASE FAMILY MEMBER"/>
    <property type="match status" value="1"/>
</dbReference>
<dbReference type="InterPro" id="IPR014721">
    <property type="entry name" value="Ribsml_uS5_D2-typ_fold_subgr"/>
</dbReference>
<evidence type="ECO:0000313" key="3">
    <source>
        <dbReference type="EMBL" id="RSU04183.1"/>
    </source>
</evidence>
<feature type="transmembrane region" description="Helical" evidence="2">
    <location>
        <begin position="7"/>
        <end position="28"/>
    </location>
</feature>
<evidence type="ECO:0000256" key="2">
    <source>
        <dbReference type="SAM" id="Phobius"/>
    </source>
</evidence>
<dbReference type="InterPro" id="IPR020568">
    <property type="entry name" value="Ribosomal_Su5_D2-typ_SF"/>
</dbReference>
<organism evidence="3 4">
    <name type="scientific">Vagococcus fluvialis</name>
    <dbReference type="NCBI Taxonomy" id="2738"/>
    <lineage>
        <taxon>Bacteria</taxon>
        <taxon>Bacillati</taxon>
        <taxon>Bacillota</taxon>
        <taxon>Bacilli</taxon>
        <taxon>Lactobacillales</taxon>
        <taxon>Enterococcaceae</taxon>
        <taxon>Vagococcus</taxon>
    </lineage>
</organism>
<dbReference type="InterPro" id="IPR036034">
    <property type="entry name" value="PDZ_sf"/>
</dbReference>
<dbReference type="GO" id="GO:0004176">
    <property type="term" value="F:ATP-dependent peptidase activity"/>
    <property type="evidence" value="ECO:0007669"/>
    <property type="project" value="UniProtKB-UniRule"/>
</dbReference>
<dbReference type="InterPro" id="IPR001478">
    <property type="entry name" value="PDZ"/>
</dbReference>
<evidence type="ECO:0000313" key="4">
    <source>
        <dbReference type="Proteomes" id="UP000288197"/>
    </source>
</evidence>
<dbReference type="GO" id="GO:0030163">
    <property type="term" value="P:protein catabolic process"/>
    <property type="evidence" value="ECO:0007669"/>
    <property type="project" value="InterPro"/>
</dbReference>
<accession>A0A369B2T4</accession>
<dbReference type="GO" id="GO:0006508">
    <property type="term" value="P:proteolysis"/>
    <property type="evidence" value="ECO:0007669"/>
    <property type="project" value="UniProtKB-KW"/>
</dbReference>
<dbReference type="EC" id="3.4.21.53" evidence="1"/>
<keyword evidence="2" id="KW-0472">Membrane</keyword>
<dbReference type="Proteomes" id="UP000288197">
    <property type="component" value="Unassembled WGS sequence"/>
</dbReference>
<dbReference type="GO" id="GO:0005524">
    <property type="term" value="F:ATP binding"/>
    <property type="evidence" value="ECO:0007669"/>
    <property type="project" value="InterPro"/>
</dbReference>
<dbReference type="PROSITE" id="PS51786">
    <property type="entry name" value="LON_PROTEOLYTIC"/>
    <property type="match status" value="1"/>
</dbReference>
<feature type="active site" evidence="1">
    <location>
        <position position="232"/>
    </location>
</feature>
<dbReference type="InterPro" id="IPR027065">
    <property type="entry name" value="Lon_Prtase"/>
</dbReference>
<keyword evidence="4" id="KW-1185">Reference proteome</keyword>
<dbReference type="AlphaFoldDB" id="A0A369B2T4"/>
<reference evidence="3 4" key="1">
    <citation type="submission" date="2017-05" db="EMBL/GenBank/DDBJ databases">
        <title>Vagococcus spp. assemblies.</title>
        <authorList>
            <person name="Gulvik C.A."/>
        </authorList>
    </citation>
    <scope>NUCLEOTIDE SEQUENCE [LARGE SCALE GENOMIC DNA]</scope>
    <source>
        <strain evidence="3 4">NCFB 2497</strain>
    </source>
</reference>
<dbReference type="SUPFAM" id="SSF50156">
    <property type="entry name" value="PDZ domain-like"/>
    <property type="match status" value="1"/>
</dbReference>
<dbReference type="Pfam" id="PF13180">
    <property type="entry name" value="PDZ_2"/>
    <property type="match status" value="1"/>
</dbReference>
<gene>
    <name evidence="3" type="ORF">CBF32_02065</name>
</gene>
<comment type="caution">
    <text evidence="3">The sequence shown here is derived from an EMBL/GenBank/DDBJ whole genome shotgun (WGS) entry which is preliminary data.</text>
</comment>